<reference evidence="1 2" key="1">
    <citation type="submission" date="2017-09" db="EMBL/GenBank/DDBJ databases">
        <title>Depth-based differentiation of microbial function through sediment-hosted aquifers and enrichment of novel symbionts in the deep terrestrial subsurface.</title>
        <authorList>
            <person name="Probst A.J."/>
            <person name="Ladd B."/>
            <person name="Jarett J.K."/>
            <person name="Geller-Mcgrath D.E."/>
            <person name="Sieber C.M."/>
            <person name="Emerson J.B."/>
            <person name="Anantharaman K."/>
            <person name="Thomas B.C."/>
            <person name="Malmstrom R."/>
            <person name="Stieglmeier M."/>
            <person name="Klingl A."/>
            <person name="Woyke T."/>
            <person name="Ryan C.M."/>
            <person name="Banfield J.F."/>
        </authorList>
    </citation>
    <scope>NUCLEOTIDE SEQUENCE [LARGE SCALE GENOMIC DNA]</scope>
    <source>
        <strain evidence="1">CG11_big_fil_rev_8_21_14_0_20_38_23</strain>
    </source>
</reference>
<evidence type="ECO:0000313" key="1">
    <source>
        <dbReference type="EMBL" id="PIR06479.1"/>
    </source>
</evidence>
<name>A0A2H0NC55_9BACT</name>
<protein>
    <recommendedName>
        <fullName evidence="3">Restriction endonuclease type IV Mrr domain-containing protein</fullName>
    </recommendedName>
</protein>
<sequence length="109" mass="12746">MEPIKLEEEIGLRRESRVDKILRQLQDKGVIRGFVKSSKRDSTDRQGIDFVVVKVGRTFYEVFPVQVTGRNWVKNHKEKHPQVPIVVVEYSISDEQIQKEIVEILTLRS</sequence>
<evidence type="ECO:0008006" key="3">
    <source>
        <dbReference type="Google" id="ProtNLM"/>
    </source>
</evidence>
<dbReference type="EMBL" id="PCWR01000055">
    <property type="protein sequence ID" value="PIR06479.1"/>
    <property type="molecule type" value="Genomic_DNA"/>
</dbReference>
<evidence type="ECO:0000313" key="2">
    <source>
        <dbReference type="Proteomes" id="UP000228867"/>
    </source>
</evidence>
<proteinExistence type="predicted"/>
<comment type="caution">
    <text evidence="1">The sequence shown here is derived from an EMBL/GenBank/DDBJ whole genome shotgun (WGS) entry which is preliminary data.</text>
</comment>
<gene>
    <name evidence="1" type="ORF">COV54_02470</name>
</gene>
<dbReference type="AlphaFoldDB" id="A0A2H0NC55"/>
<accession>A0A2H0NC55</accession>
<dbReference type="Proteomes" id="UP000228867">
    <property type="component" value="Unassembled WGS sequence"/>
</dbReference>
<organism evidence="1 2">
    <name type="scientific">Candidatus Jorgensenbacteria bacterium CG11_big_fil_rev_8_21_14_0_20_38_23</name>
    <dbReference type="NCBI Taxonomy" id="1974594"/>
    <lineage>
        <taxon>Bacteria</taxon>
        <taxon>Candidatus Joergenseniibacteriota</taxon>
    </lineage>
</organism>